<reference evidence="3" key="1">
    <citation type="submission" date="2014-02" db="EMBL/GenBank/DDBJ databases">
        <authorList>
            <person name="Gan H."/>
        </authorList>
    </citation>
    <scope>NUCLEOTIDE SEQUENCE [LARGE SCALE GENOMIC DNA]</scope>
    <source>
        <strain evidence="3">S1</strain>
    </source>
</reference>
<proteinExistence type="predicted"/>
<dbReference type="Proteomes" id="UP000028878">
    <property type="component" value="Unassembled WGS sequence"/>
</dbReference>
<reference evidence="3" key="2">
    <citation type="submission" date="2014-11" db="EMBL/GenBank/DDBJ databases">
        <title>Draft genome sequence of Hydrogenophaga intermedia S1.</title>
        <authorList>
            <person name="Gan H.M."/>
            <person name="Chew T.H."/>
            <person name="Stolz A."/>
        </authorList>
    </citation>
    <scope>NUCLEOTIDE SEQUENCE [LARGE SCALE GENOMIC DNA]</scope>
    <source>
        <strain evidence="3">S1</strain>
    </source>
</reference>
<dbReference type="EMBL" id="CCAE010000002">
    <property type="protein sequence ID" value="CDN86091.1"/>
    <property type="molecule type" value="Genomic_DNA"/>
</dbReference>
<gene>
    <name evidence="2" type="ORF">BN948_00491</name>
</gene>
<organism evidence="2 3">
    <name type="scientific">Hydrogenophaga intermedia</name>
    <dbReference type="NCBI Taxonomy" id="65786"/>
    <lineage>
        <taxon>Bacteria</taxon>
        <taxon>Pseudomonadati</taxon>
        <taxon>Pseudomonadota</taxon>
        <taxon>Betaproteobacteria</taxon>
        <taxon>Burkholderiales</taxon>
        <taxon>Comamonadaceae</taxon>
        <taxon>Hydrogenophaga</taxon>
    </lineage>
</organism>
<evidence type="ECO:0000313" key="2">
    <source>
        <dbReference type="EMBL" id="CDN86091.1"/>
    </source>
</evidence>
<evidence type="ECO:0000313" key="3">
    <source>
        <dbReference type="Proteomes" id="UP000028878"/>
    </source>
</evidence>
<protein>
    <recommendedName>
        <fullName evidence="4">Nucleotidyltransferase</fullName>
    </recommendedName>
</protein>
<dbReference type="AlphaFoldDB" id="A0A1L1PNE0"/>
<sequence length="218" mass="23927">MAPALWALSTGHNPRMLSRDDTAAEIAAVAARLVVDEGQDYAAAKRAAIRQLGMHTRTPLPDNDTLEAAVREHIAVFCADTQPAELRALRELALLWMDRLQAFRPHLGGAAWHGTATRHSDLHMHLFCDDPKQAEWALIDHRVDYHPGTGTGWRGEPVEALTVRTRSEALGQWVLMHLLVHDLDGLRGALKPDSQGRKPRGDAAALRERLAAEAGEGS</sequence>
<keyword evidence="3" id="KW-1185">Reference proteome</keyword>
<name>A0A1L1PNE0_HYDIT</name>
<accession>A0A1L1PNE0</accession>
<evidence type="ECO:0000256" key="1">
    <source>
        <dbReference type="SAM" id="MobiDB-lite"/>
    </source>
</evidence>
<evidence type="ECO:0008006" key="4">
    <source>
        <dbReference type="Google" id="ProtNLM"/>
    </source>
</evidence>
<feature type="compositionally biased region" description="Basic and acidic residues" evidence="1">
    <location>
        <begin position="194"/>
        <end position="211"/>
    </location>
</feature>
<feature type="region of interest" description="Disordered" evidence="1">
    <location>
        <begin position="190"/>
        <end position="218"/>
    </location>
</feature>